<dbReference type="STRING" id="1817841.A3B10_04365"/>
<feature type="transmembrane region" description="Helical" evidence="1">
    <location>
        <begin position="74"/>
        <end position="92"/>
    </location>
</feature>
<accession>A0A1F5PXS1</accession>
<comment type="caution">
    <text evidence="2">The sequence shown here is derived from an EMBL/GenBank/DDBJ whole genome shotgun (WGS) entry which is preliminary data.</text>
</comment>
<dbReference type="Proteomes" id="UP000177281">
    <property type="component" value="Unassembled WGS sequence"/>
</dbReference>
<proteinExistence type="predicted"/>
<protein>
    <submittedName>
        <fullName evidence="2">Uncharacterized protein</fullName>
    </submittedName>
</protein>
<evidence type="ECO:0000313" key="2">
    <source>
        <dbReference type="EMBL" id="OGE94716.1"/>
    </source>
</evidence>
<keyword evidence="1" id="KW-0812">Transmembrane</keyword>
<dbReference type="AlphaFoldDB" id="A0A1F5PXS1"/>
<feature type="transmembrane region" description="Helical" evidence="1">
    <location>
        <begin position="40"/>
        <end position="62"/>
    </location>
</feature>
<name>A0A1F5PXS1_9BACT</name>
<keyword evidence="1" id="KW-1133">Transmembrane helix</keyword>
<evidence type="ECO:0000256" key="1">
    <source>
        <dbReference type="SAM" id="Phobius"/>
    </source>
</evidence>
<reference evidence="2 3" key="1">
    <citation type="journal article" date="2016" name="Nat. Commun.">
        <title>Thousands of microbial genomes shed light on interconnected biogeochemical processes in an aquifer system.</title>
        <authorList>
            <person name="Anantharaman K."/>
            <person name="Brown C.T."/>
            <person name="Hug L.A."/>
            <person name="Sharon I."/>
            <person name="Castelle C.J."/>
            <person name="Probst A.J."/>
            <person name="Thomas B.C."/>
            <person name="Singh A."/>
            <person name="Wilkins M.J."/>
            <person name="Karaoz U."/>
            <person name="Brodie E.L."/>
            <person name="Williams K.H."/>
            <person name="Hubbard S.S."/>
            <person name="Banfield J.F."/>
        </authorList>
    </citation>
    <scope>NUCLEOTIDE SEQUENCE [LARGE SCALE GENOMIC DNA]</scope>
</reference>
<evidence type="ECO:0000313" key="3">
    <source>
        <dbReference type="Proteomes" id="UP000177281"/>
    </source>
</evidence>
<dbReference type="EMBL" id="MFFB01000010">
    <property type="protein sequence ID" value="OGE94716.1"/>
    <property type="molecule type" value="Genomic_DNA"/>
</dbReference>
<organism evidence="2 3">
    <name type="scientific">Candidatus Doudnabacteria bacterium RIFCSPLOWO2_01_FULL_44_21</name>
    <dbReference type="NCBI Taxonomy" id="1817841"/>
    <lineage>
        <taxon>Bacteria</taxon>
        <taxon>Candidatus Doudnaibacteriota</taxon>
    </lineage>
</organism>
<feature type="transmembrane region" description="Helical" evidence="1">
    <location>
        <begin position="6"/>
        <end position="28"/>
    </location>
</feature>
<keyword evidence="1" id="KW-0472">Membrane</keyword>
<gene>
    <name evidence="2" type="ORF">A3B10_04365</name>
</gene>
<sequence length="101" mass="10764">MYPFISQANLIIQGCIAAIIIGIFYNIWETTKVYGGLIGAAIRLLGIGMLFITVAVIERVLLNANIIFSSSNLALAQDAFNVIGLVFLGIGFSKLGKATKA</sequence>